<gene>
    <name evidence="2" type="ORF">NGRA_1177</name>
</gene>
<dbReference type="AlphaFoldDB" id="A0A9P6GYY3"/>
<feature type="transmembrane region" description="Helical" evidence="1">
    <location>
        <begin position="31"/>
        <end position="50"/>
    </location>
</feature>
<evidence type="ECO:0000313" key="3">
    <source>
        <dbReference type="Proteomes" id="UP000740883"/>
    </source>
</evidence>
<protein>
    <submittedName>
        <fullName evidence="2">Uncharacterized protein</fullName>
    </submittedName>
</protein>
<comment type="caution">
    <text evidence="2">The sequence shown here is derived from an EMBL/GenBank/DDBJ whole genome shotgun (WGS) entry which is preliminary data.</text>
</comment>
<dbReference type="OrthoDB" id="2186785at2759"/>
<proteinExistence type="predicted"/>
<evidence type="ECO:0000313" key="2">
    <source>
        <dbReference type="EMBL" id="KAF9763609.1"/>
    </source>
</evidence>
<keyword evidence="1" id="KW-1133">Transmembrane helix</keyword>
<keyword evidence="3" id="KW-1185">Reference proteome</keyword>
<feature type="transmembrane region" description="Helical" evidence="1">
    <location>
        <begin position="83"/>
        <end position="100"/>
    </location>
</feature>
<dbReference type="Proteomes" id="UP000740883">
    <property type="component" value="Unassembled WGS sequence"/>
</dbReference>
<reference evidence="2 3" key="1">
    <citation type="journal article" date="2020" name="Genome Biol. Evol.">
        <title>Comparative genomics of strictly vertically transmitted, feminizing microsporidia endosymbionts of amphipod crustaceans.</title>
        <authorList>
            <person name="Cormier A."/>
            <person name="Chebbi M.A."/>
            <person name="Giraud I."/>
            <person name="Wattier R."/>
            <person name="Teixeira M."/>
            <person name="Gilbert C."/>
            <person name="Rigaud T."/>
            <person name="Cordaux R."/>
        </authorList>
    </citation>
    <scope>NUCLEOTIDE SEQUENCE [LARGE SCALE GENOMIC DNA]</scope>
    <source>
        <strain evidence="2 3">Ou3-Ou53</strain>
    </source>
</reference>
<evidence type="ECO:0000256" key="1">
    <source>
        <dbReference type="SAM" id="Phobius"/>
    </source>
</evidence>
<organism evidence="2 3">
    <name type="scientific">Nosema granulosis</name>
    <dbReference type="NCBI Taxonomy" id="83296"/>
    <lineage>
        <taxon>Eukaryota</taxon>
        <taxon>Fungi</taxon>
        <taxon>Fungi incertae sedis</taxon>
        <taxon>Microsporidia</taxon>
        <taxon>Nosematidae</taxon>
        <taxon>Nosema</taxon>
    </lineage>
</organism>
<keyword evidence="1" id="KW-0472">Membrane</keyword>
<dbReference type="EMBL" id="SBJO01000066">
    <property type="protein sequence ID" value="KAF9763609.1"/>
    <property type="molecule type" value="Genomic_DNA"/>
</dbReference>
<name>A0A9P6GYY3_9MICR</name>
<keyword evidence="1" id="KW-0812">Transmembrane</keyword>
<sequence length="114" mass="13088">MSNCCGMSFILNFKTKIKNILFPNMIEGQDFILLNVMIFIVVIVTDYIHLNVKNTNRLLYSLISTGLYFIGWVLMMLSMSSNMYIILTILLAKFIGFYVSHRSSGILKKDICCI</sequence>
<accession>A0A9P6GYY3</accession>
<feature type="transmembrane region" description="Helical" evidence="1">
    <location>
        <begin position="57"/>
        <end position="77"/>
    </location>
</feature>